<dbReference type="AlphaFoldDB" id="A0A2B0Y5X3"/>
<dbReference type="RefSeq" id="WP_098555583.1">
    <property type="nucleotide sequence ID" value="NZ_NUXH01000033.1"/>
</dbReference>
<sequence>MRKLTYFILTIFSLFTLTSCGVTDEEKKEAAVLTEKQVQKLIEPLTSNENLSKYLTKVTYEKETSYSDDINLYYNILGTLNDSFEDLSIVEKYNFLASVTEIIRNANEENLGKLSCAKDFNCDLYYVKFTTSKQNYKMIYKNSIGLQADNGEQTIYIGDYREYDSKGNLVNNNNSSSESSTSETNTSTSDGDDWVKMDASQKYNIVSSVLTSLKSKGYTISEDTDWFVDALNAFYGENVTNSTKVTEAITLAGFGGKVISKS</sequence>
<organism evidence="2 3">
    <name type="scientific">Bacillus anthracis</name>
    <name type="common">anthrax bacterium</name>
    <dbReference type="NCBI Taxonomy" id="1392"/>
    <lineage>
        <taxon>Bacteria</taxon>
        <taxon>Bacillati</taxon>
        <taxon>Bacillota</taxon>
        <taxon>Bacilli</taxon>
        <taxon>Bacillales</taxon>
        <taxon>Bacillaceae</taxon>
        <taxon>Bacillus</taxon>
        <taxon>Bacillus cereus group</taxon>
    </lineage>
</organism>
<reference evidence="2 3" key="1">
    <citation type="submission" date="2017-09" db="EMBL/GenBank/DDBJ databases">
        <title>Large-scale bioinformatics analysis of Bacillus genomes uncovers conserved roles of natural products in bacterial physiology.</title>
        <authorList>
            <consortium name="Agbiome Team Llc"/>
            <person name="Bleich R.M."/>
            <person name="Grubbs K.J."/>
            <person name="Santa Maria K.C."/>
            <person name="Allen S.E."/>
            <person name="Farag S."/>
            <person name="Shank E.A."/>
            <person name="Bowers A."/>
        </authorList>
    </citation>
    <scope>NUCLEOTIDE SEQUENCE [LARGE SCALE GENOMIC DNA]</scope>
    <source>
        <strain evidence="2 3">AFS081271</strain>
    </source>
</reference>
<accession>A0A2B0Y5X3</accession>
<evidence type="ECO:0008006" key="4">
    <source>
        <dbReference type="Google" id="ProtNLM"/>
    </source>
</evidence>
<evidence type="ECO:0000313" key="2">
    <source>
        <dbReference type="EMBL" id="PFL71960.1"/>
    </source>
</evidence>
<dbReference type="Proteomes" id="UP000222851">
    <property type="component" value="Unassembled WGS sequence"/>
</dbReference>
<comment type="caution">
    <text evidence="2">The sequence shown here is derived from an EMBL/GenBank/DDBJ whole genome shotgun (WGS) entry which is preliminary data.</text>
</comment>
<name>A0A2B0Y5X3_BACAN</name>
<evidence type="ECO:0000256" key="1">
    <source>
        <dbReference type="SAM" id="MobiDB-lite"/>
    </source>
</evidence>
<evidence type="ECO:0000313" key="3">
    <source>
        <dbReference type="Proteomes" id="UP000222851"/>
    </source>
</evidence>
<feature type="compositionally biased region" description="Low complexity" evidence="1">
    <location>
        <begin position="171"/>
        <end position="189"/>
    </location>
</feature>
<gene>
    <name evidence="2" type="ORF">COJ30_09410</name>
</gene>
<proteinExistence type="predicted"/>
<dbReference type="EMBL" id="NUXH01000033">
    <property type="protein sequence ID" value="PFL71960.1"/>
    <property type="molecule type" value="Genomic_DNA"/>
</dbReference>
<feature type="region of interest" description="Disordered" evidence="1">
    <location>
        <begin position="168"/>
        <end position="193"/>
    </location>
</feature>
<protein>
    <recommendedName>
        <fullName evidence="4">Lipoprotein</fullName>
    </recommendedName>
</protein>
<dbReference type="PROSITE" id="PS51257">
    <property type="entry name" value="PROKAR_LIPOPROTEIN"/>
    <property type="match status" value="1"/>
</dbReference>